<evidence type="ECO:0000313" key="2">
    <source>
        <dbReference type="Proteomes" id="UP000319986"/>
    </source>
</evidence>
<protein>
    <submittedName>
        <fullName evidence="1">Uncharacterized protein</fullName>
    </submittedName>
</protein>
<dbReference type="EMBL" id="BJNT01000003">
    <property type="protein sequence ID" value="GEC85028.1"/>
    <property type="molecule type" value="Genomic_DNA"/>
</dbReference>
<reference evidence="1 2" key="1">
    <citation type="submission" date="2019-06" db="EMBL/GenBank/DDBJ databases">
        <title>Whole genome shotgun sequence of Corynebacterium variabile NBRC 15286.</title>
        <authorList>
            <person name="Hosoyama A."/>
            <person name="Uohara A."/>
            <person name="Ohji S."/>
            <person name="Ichikawa N."/>
        </authorList>
    </citation>
    <scope>NUCLEOTIDE SEQUENCE [LARGE SCALE GENOMIC DNA]</scope>
    <source>
        <strain evidence="1 2">NBRC 15286</strain>
    </source>
</reference>
<proteinExistence type="predicted"/>
<name>A0A4Y4BX42_9CORY</name>
<gene>
    <name evidence="1" type="ORF">CVA01_03420</name>
</gene>
<sequence length="55" mass="5751">MTEARSGEFLRTGPLSFDGNYVVCAPGAYTVVTDPVLPLSRQAGSVMIVYGLSVG</sequence>
<dbReference type="AlphaFoldDB" id="A0A4Y4BX42"/>
<comment type="caution">
    <text evidence="1">The sequence shown here is derived from an EMBL/GenBank/DDBJ whole genome shotgun (WGS) entry which is preliminary data.</text>
</comment>
<dbReference type="Proteomes" id="UP000319986">
    <property type="component" value="Unassembled WGS sequence"/>
</dbReference>
<organism evidence="1 2">
    <name type="scientific">Corynebacterium variabile</name>
    <dbReference type="NCBI Taxonomy" id="1727"/>
    <lineage>
        <taxon>Bacteria</taxon>
        <taxon>Bacillati</taxon>
        <taxon>Actinomycetota</taxon>
        <taxon>Actinomycetes</taxon>
        <taxon>Mycobacteriales</taxon>
        <taxon>Corynebacteriaceae</taxon>
        <taxon>Corynebacterium</taxon>
    </lineage>
</organism>
<evidence type="ECO:0000313" key="1">
    <source>
        <dbReference type="EMBL" id="GEC85028.1"/>
    </source>
</evidence>
<accession>A0A4Y4BX42</accession>